<dbReference type="AlphaFoldDB" id="A0A0N4V6E6"/>
<organism evidence="3">
    <name type="scientific">Enterobius vermicularis</name>
    <name type="common">Human pinworm</name>
    <dbReference type="NCBI Taxonomy" id="51028"/>
    <lineage>
        <taxon>Eukaryota</taxon>
        <taxon>Metazoa</taxon>
        <taxon>Ecdysozoa</taxon>
        <taxon>Nematoda</taxon>
        <taxon>Chromadorea</taxon>
        <taxon>Rhabditida</taxon>
        <taxon>Spirurina</taxon>
        <taxon>Oxyuridomorpha</taxon>
        <taxon>Oxyuroidea</taxon>
        <taxon>Oxyuridae</taxon>
        <taxon>Enterobius</taxon>
    </lineage>
</organism>
<name>A0A0N4V6E6_ENTVE</name>
<dbReference type="Proteomes" id="UP000274131">
    <property type="component" value="Unassembled WGS sequence"/>
</dbReference>
<evidence type="ECO:0000313" key="1">
    <source>
        <dbReference type="EMBL" id="VDD90691.1"/>
    </source>
</evidence>
<reference evidence="1 2" key="2">
    <citation type="submission" date="2018-10" db="EMBL/GenBank/DDBJ databases">
        <authorList>
            <consortium name="Pathogen Informatics"/>
        </authorList>
    </citation>
    <scope>NUCLEOTIDE SEQUENCE [LARGE SCALE GENOMIC DNA]</scope>
</reference>
<sequence>MYSCLKPRLPESVATSESCVGQCAFDFASSLRSQLEGTDSATLLNLNYNELLIAFSNATFLKGFCRIYHVFQHCYASCPHGYMLELLARSSTVIDHFCVYYYKEIQAKFGCLAKLNRAVSKQCLQHCTPHHRAVNSLMHNFRHLALSGDSSDAERYLNESCEYVICSMHCDLPVIAHMCSLDTANLVLNVTRKAFGSMHHMALDTGAISK</sequence>
<gene>
    <name evidence="1" type="ORF">EVEC_LOCUS5442</name>
</gene>
<evidence type="ECO:0000313" key="3">
    <source>
        <dbReference type="WBParaSite" id="EVEC_0000583101-mRNA-1"/>
    </source>
</evidence>
<keyword evidence="2" id="KW-1185">Reference proteome</keyword>
<dbReference type="EMBL" id="UXUI01008166">
    <property type="protein sequence ID" value="VDD90691.1"/>
    <property type="molecule type" value="Genomic_DNA"/>
</dbReference>
<dbReference type="PANTHER" id="PTHR36944">
    <property type="entry name" value="PROTEIN CBG02791-RELATED"/>
    <property type="match status" value="1"/>
</dbReference>
<protein>
    <submittedName>
        <fullName evidence="3">CPG4 domain-containing protein</fullName>
    </submittedName>
</protein>
<reference evidence="3" key="1">
    <citation type="submission" date="2017-02" db="UniProtKB">
        <authorList>
            <consortium name="WormBaseParasite"/>
        </authorList>
    </citation>
    <scope>IDENTIFICATION</scope>
</reference>
<dbReference type="OrthoDB" id="5829851at2759"/>
<dbReference type="WBParaSite" id="EVEC_0000583101-mRNA-1">
    <property type="protein sequence ID" value="EVEC_0000583101-mRNA-1"/>
    <property type="gene ID" value="EVEC_0000583101"/>
</dbReference>
<proteinExistence type="predicted"/>
<accession>A0A0N4V6E6</accession>
<evidence type="ECO:0000313" key="2">
    <source>
        <dbReference type="Proteomes" id="UP000274131"/>
    </source>
</evidence>
<dbReference type="PANTHER" id="PTHR36944:SF1">
    <property type="entry name" value="CPG4 DOMAIN-CONTAINING PROTEIN"/>
    <property type="match status" value="1"/>
</dbReference>